<feature type="compositionally biased region" description="Low complexity" evidence="1">
    <location>
        <begin position="69"/>
        <end position="81"/>
    </location>
</feature>
<gene>
    <name evidence="3" type="ORF">UFOPK1684_00516</name>
</gene>
<keyword evidence="2" id="KW-0812">Transmembrane</keyword>
<reference evidence="3" key="1">
    <citation type="submission" date="2020-05" db="EMBL/GenBank/DDBJ databases">
        <authorList>
            <person name="Chiriac C."/>
            <person name="Salcher M."/>
            <person name="Ghai R."/>
            <person name="Kavagutti S V."/>
        </authorList>
    </citation>
    <scope>NUCLEOTIDE SEQUENCE</scope>
</reference>
<dbReference type="AlphaFoldDB" id="A0A6J6DU46"/>
<dbReference type="EMBL" id="CAEZTM010000016">
    <property type="protein sequence ID" value="CAB4567661.1"/>
    <property type="molecule type" value="Genomic_DNA"/>
</dbReference>
<keyword evidence="2" id="KW-0472">Membrane</keyword>
<accession>A0A6J6DU46</accession>
<protein>
    <submittedName>
        <fullName evidence="3">Unannotated protein</fullName>
    </submittedName>
</protein>
<organism evidence="3">
    <name type="scientific">freshwater metagenome</name>
    <dbReference type="NCBI Taxonomy" id="449393"/>
    <lineage>
        <taxon>unclassified sequences</taxon>
        <taxon>metagenomes</taxon>
        <taxon>ecological metagenomes</taxon>
    </lineage>
</organism>
<proteinExistence type="predicted"/>
<feature type="transmembrane region" description="Helical" evidence="2">
    <location>
        <begin position="241"/>
        <end position="265"/>
    </location>
</feature>
<feature type="compositionally biased region" description="Polar residues" evidence="1">
    <location>
        <begin position="19"/>
        <end position="34"/>
    </location>
</feature>
<feature type="region of interest" description="Disordered" evidence="1">
    <location>
        <begin position="1"/>
        <end position="81"/>
    </location>
</feature>
<evidence type="ECO:0000256" key="1">
    <source>
        <dbReference type="SAM" id="MobiDB-lite"/>
    </source>
</evidence>
<sequence length="270" mass="28201">MTNPPIGQEMSRRQRRALQEQSFQPAAGSITPTPYYTLVDPPVVPQAPIVQPPPPPPPAPPSRRERRQQQSPEGFNYSPAPVAPVDPFAPFAAPAPPADPFAAPAPPADPLPPVFSAPATLATDVSQLIEPAPIVSPSRIVGDMTSMTNSLVLPTMPISDLAGPVSTTGEVVFTGQIRLPQTVSERGSFPSVEREDGEVMDAYVTGAIPANIKPLRASQAVSGKTGSSELLMVKRTRWGTAVVVTSLGAAVLGLAAVALVILAVMTEMLG</sequence>
<evidence type="ECO:0000313" key="3">
    <source>
        <dbReference type="EMBL" id="CAB4567661.1"/>
    </source>
</evidence>
<feature type="compositionally biased region" description="Pro residues" evidence="1">
    <location>
        <begin position="42"/>
        <end position="61"/>
    </location>
</feature>
<name>A0A6J6DU46_9ZZZZ</name>
<keyword evidence="2" id="KW-1133">Transmembrane helix</keyword>
<evidence type="ECO:0000256" key="2">
    <source>
        <dbReference type="SAM" id="Phobius"/>
    </source>
</evidence>